<proteinExistence type="predicted"/>
<comment type="caution">
    <text evidence="1">The sequence shown here is derived from an EMBL/GenBank/DDBJ whole genome shotgun (WGS) entry which is preliminary data.</text>
</comment>
<dbReference type="EMBL" id="JBEFKJ010000030">
    <property type="protein sequence ID" value="KAL2038677.1"/>
    <property type="molecule type" value="Genomic_DNA"/>
</dbReference>
<organism evidence="1 2">
    <name type="scientific">Stereocaulon virgatum</name>
    <dbReference type="NCBI Taxonomy" id="373712"/>
    <lineage>
        <taxon>Eukaryota</taxon>
        <taxon>Fungi</taxon>
        <taxon>Dikarya</taxon>
        <taxon>Ascomycota</taxon>
        <taxon>Pezizomycotina</taxon>
        <taxon>Lecanoromycetes</taxon>
        <taxon>OSLEUM clade</taxon>
        <taxon>Lecanoromycetidae</taxon>
        <taxon>Lecanorales</taxon>
        <taxon>Lecanorineae</taxon>
        <taxon>Stereocaulaceae</taxon>
        <taxon>Stereocaulon</taxon>
    </lineage>
</organism>
<sequence length="247" mass="26726">MFQLSIASIITSSGPTKSSMDMHPSLQQNLLYLLIVSANAITAFPRDNVLSSKKSSNKRSTLPIKHDTPAFCTSSVAWSGAAGIDSNLIQDCTAAASTFWSVEVMRHGGSEFEFVNKDTAPAYHNSKQRTPRRYTHGTCTVSVINKPDVPTPYWPGVPLSPSPATDTASYNDIYFSILTVIAECLHDHTHLGWALAGQHGGLVILIFRSHSPVDLAIPPNPGRNNLINMTAKSVQSLATKHRIGTLS</sequence>
<name>A0ABR3ZYA8_9LECA</name>
<accession>A0ABR3ZYA8</accession>
<reference evidence="1 2" key="1">
    <citation type="submission" date="2024-09" db="EMBL/GenBank/DDBJ databases">
        <title>Rethinking Asexuality: The Enigmatic Case of Functional Sexual Genes in Lepraria (Stereocaulaceae).</title>
        <authorList>
            <person name="Doellman M."/>
            <person name="Sun Y."/>
            <person name="Barcenas-Pena A."/>
            <person name="Lumbsch H.T."/>
            <person name="Grewe F."/>
        </authorList>
    </citation>
    <scope>NUCLEOTIDE SEQUENCE [LARGE SCALE GENOMIC DNA]</scope>
    <source>
        <strain evidence="1 2">Mercado 3170</strain>
    </source>
</reference>
<evidence type="ECO:0000313" key="1">
    <source>
        <dbReference type="EMBL" id="KAL2038677.1"/>
    </source>
</evidence>
<gene>
    <name evidence="1" type="ORF">N7G274_008435</name>
</gene>
<protein>
    <submittedName>
        <fullName evidence="1">Uncharacterized protein</fullName>
    </submittedName>
</protein>
<keyword evidence="2" id="KW-1185">Reference proteome</keyword>
<evidence type="ECO:0000313" key="2">
    <source>
        <dbReference type="Proteomes" id="UP001590950"/>
    </source>
</evidence>
<dbReference type="Proteomes" id="UP001590950">
    <property type="component" value="Unassembled WGS sequence"/>
</dbReference>